<dbReference type="SUPFAM" id="SSF55874">
    <property type="entry name" value="ATPase domain of HSP90 chaperone/DNA topoisomerase II/histidine kinase"/>
    <property type="match status" value="1"/>
</dbReference>
<evidence type="ECO:0000256" key="3">
    <source>
        <dbReference type="ARBA" id="ARBA00022553"/>
    </source>
</evidence>
<keyword evidence="3" id="KW-0597">Phosphoprotein</keyword>
<dbReference type="Gene3D" id="3.30.565.10">
    <property type="entry name" value="Histidine kinase-like ATPase, C-terminal domain"/>
    <property type="match status" value="1"/>
</dbReference>
<evidence type="ECO:0000256" key="2">
    <source>
        <dbReference type="ARBA" id="ARBA00012438"/>
    </source>
</evidence>
<keyword evidence="6" id="KW-0472">Membrane</keyword>
<dbReference type="SUPFAM" id="SSF47384">
    <property type="entry name" value="Homodimeric domain of signal transducing histidine kinase"/>
    <property type="match status" value="1"/>
</dbReference>
<keyword evidence="4 8" id="KW-0418">Kinase</keyword>
<dbReference type="EC" id="2.7.13.3" evidence="2"/>
<dbReference type="Pfam" id="PF00512">
    <property type="entry name" value="HisKA"/>
    <property type="match status" value="1"/>
</dbReference>
<dbReference type="CDD" id="cd00082">
    <property type="entry name" value="HisKA"/>
    <property type="match status" value="1"/>
</dbReference>
<dbReference type="AlphaFoldDB" id="A0AAW6CT65"/>
<dbReference type="Proteomes" id="UP001212981">
    <property type="component" value="Unassembled WGS sequence"/>
</dbReference>
<dbReference type="InterPro" id="IPR036097">
    <property type="entry name" value="HisK_dim/P_sf"/>
</dbReference>
<evidence type="ECO:0000256" key="6">
    <source>
        <dbReference type="SAM" id="Phobius"/>
    </source>
</evidence>
<evidence type="ECO:0000259" key="7">
    <source>
        <dbReference type="PROSITE" id="PS50109"/>
    </source>
</evidence>
<keyword evidence="6" id="KW-1133">Transmembrane helix</keyword>
<dbReference type="InterPro" id="IPR036890">
    <property type="entry name" value="HATPase_C_sf"/>
</dbReference>
<dbReference type="GO" id="GO:0000155">
    <property type="term" value="F:phosphorelay sensor kinase activity"/>
    <property type="evidence" value="ECO:0007669"/>
    <property type="project" value="InterPro"/>
</dbReference>
<evidence type="ECO:0000256" key="5">
    <source>
        <dbReference type="ARBA" id="ARBA00023012"/>
    </source>
</evidence>
<feature type="transmembrane region" description="Helical" evidence="6">
    <location>
        <begin position="233"/>
        <end position="254"/>
    </location>
</feature>
<comment type="catalytic activity">
    <reaction evidence="1">
        <text>ATP + protein L-histidine = ADP + protein N-phospho-L-histidine.</text>
        <dbReference type="EC" id="2.7.13.3"/>
    </reaction>
</comment>
<evidence type="ECO:0000256" key="4">
    <source>
        <dbReference type="ARBA" id="ARBA00022777"/>
    </source>
</evidence>
<organism evidence="8 9">
    <name type="scientific">Faecalicoccus pleomorphus</name>
    <dbReference type="NCBI Taxonomy" id="1323"/>
    <lineage>
        <taxon>Bacteria</taxon>
        <taxon>Bacillati</taxon>
        <taxon>Bacillota</taxon>
        <taxon>Erysipelotrichia</taxon>
        <taxon>Erysipelotrichales</taxon>
        <taxon>Erysipelotrichaceae</taxon>
        <taxon>Faecalicoccus</taxon>
    </lineage>
</organism>
<proteinExistence type="predicted"/>
<dbReference type="Gene3D" id="1.10.287.130">
    <property type="match status" value="1"/>
</dbReference>
<comment type="caution">
    <text evidence="8">The sequence shown here is derived from an EMBL/GenBank/DDBJ whole genome shotgun (WGS) entry which is preliminary data.</text>
</comment>
<accession>A0AAW6CT65</accession>
<dbReference type="InterPro" id="IPR004358">
    <property type="entry name" value="Sig_transdc_His_kin-like_C"/>
</dbReference>
<dbReference type="EMBL" id="JAQLXO010000012">
    <property type="protein sequence ID" value="MDB7982651.1"/>
    <property type="molecule type" value="Genomic_DNA"/>
</dbReference>
<dbReference type="Pfam" id="PF02518">
    <property type="entry name" value="HATPase_c"/>
    <property type="match status" value="1"/>
</dbReference>
<evidence type="ECO:0000313" key="8">
    <source>
        <dbReference type="EMBL" id="MDB7982651.1"/>
    </source>
</evidence>
<gene>
    <name evidence="8" type="ORF">PND82_07465</name>
</gene>
<keyword evidence="6" id="KW-0812">Transmembrane</keyword>
<reference evidence="8" key="1">
    <citation type="submission" date="2023-01" db="EMBL/GenBank/DDBJ databases">
        <title>Human gut microbiome strain richness.</title>
        <authorList>
            <person name="Chen-Liaw A."/>
        </authorList>
    </citation>
    <scope>NUCLEOTIDE SEQUENCE</scope>
    <source>
        <strain evidence="8">D8_m1001271B151109d0_201107</strain>
    </source>
</reference>
<dbReference type="PANTHER" id="PTHR43547:SF2">
    <property type="entry name" value="HYBRID SIGNAL TRANSDUCTION HISTIDINE KINASE C"/>
    <property type="match status" value="1"/>
</dbReference>
<dbReference type="SMART" id="SM00388">
    <property type="entry name" value="HisKA"/>
    <property type="match status" value="1"/>
</dbReference>
<dbReference type="RefSeq" id="WP_272002622.1">
    <property type="nucleotide sequence ID" value="NZ_JAQLXO010000012.1"/>
</dbReference>
<protein>
    <recommendedName>
        <fullName evidence="2">histidine kinase</fullName>
        <ecNumber evidence="2">2.7.13.3</ecNumber>
    </recommendedName>
</protein>
<dbReference type="InterPro" id="IPR003661">
    <property type="entry name" value="HisK_dim/P_dom"/>
</dbReference>
<keyword evidence="5" id="KW-0902">Two-component regulatory system</keyword>
<evidence type="ECO:0000256" key="1">
    <source>
        <dbReference type="ARBA" id="ARBA00000085"/>
    </source>
</evidence>
<dbReference type="InterPro" id="IPR003594">
    <property type="entry name" value="HATPase_dom"/>
</dbReference>
<dbReference type="InterPro" id="IPR005467">
    <property type="entry name" value="His_kinase_dom"/>
</dbReference>
<name>A0AAW6CT65_9FIRM</name>
<dbReference type="SMART" id="SM00387">
    <property type="entry name" value="HATPase_c"/>
    <property type="match status" value="1"/>
</dbReference>
<feature type="domain" description="Histidine kinase" evidence="7">
    <location>
        <begin position="319"/>
        <end position="537"/>
    </location>
</feature>
<dbReference type="PANTHER" id="PTHR43547">
    <property type="entry name" value="TWO-COMPONENT HISTIDINE KINASE"/>
    <property type="match status" value="1"/>
</dbReference>
<sequence length="537" mass="63045">MGWGTGSMMKMFKKWYSVTGLLAILLLIYTTSLLIYRAVFESMETQRMLNAFPDLWSVVEDTELLKQERYEEIPIHQFPHSAFIVFDAKNRSVVYASDEKILQNIYYDDLEFINDFSTSRYFNVSKIINKDQEPFYIISQEGYDEKDSMRTIYDRCVLNSQYEIVEGNLFSDRKSLNKRELNFLQGIYDKKMNVEKYTYSNTAGEKRVLVFVSPTMKEPAYHRIIEDNGKRQIYAFSIFLFIVLVQILLFKYVVKRSFLPFQKAIVRYRENANTSFDEGTIPLELRQTAREFQYTIQALEETKKERLQAQQEKYALISGISHDLKTPLTVIRGFSEALLEDKVPKEKEQKYLQTIHKRSLMANDLVDSLFGYMKIEHPSYQLHTQKTDVCEYTKQFFAQKYPEIVAKKFELEIDIPEQPYYGRIDTKLFDRVLENIVENSLRHNPAGTIVFVKLRQKQHKIIWTLADNGKGMKEEVRKNIFMPFVTGDESRHDLHANGLGMSIAQKIVALHHGTIMVMEKPQNGYSTEFCIELPQDE</sequence>
<keyword evidence="4 8" id="KW-0808">Transferase</keyword>
<evidence type="ECO:0000313" key="9">
    <source>
        <dbReference type="Proteomes" id="UP001212981"/>
    </source>
</evidence>
<dbReference type="PRINTS" id="PR00344">
    <property type="entry name" value="BCTRLSENSOR"/>
</dbReference>
<dbReference type="PROSITE" id="PS50109">
    <property type="entry name" value="HIS_KIN"/>
    <property type="match status" value="1"/>
</dbReference>